<keyword evidence="2" id="KW-1185">Reference proteome</keyword>
<dbReference type="STRING" id="85558.T45_01514"/>
<dbReference type="EMBL" id="AEJB01000662">
    <property type="protein sequence ID" value="ELP61669.1"/>
    <property type="molecule type" value="Genomic_DNA"/>
</dbReference>
<dbReference type="PATRIC" id="fig|698760.3.peg.9393"/>
<dbReference type="Proteomes" id="UP000010931">
    <property type="component" value="Unassembled WGS sequence"/>
</dbReference>
<dbReference type="AlphaFoldDB" id="L7ES10"/>
<protein>
    <submittedName>
        <fullName evidence="1">Uncharacterized protein</fullName>
    </submittedName>
</protein>
<evidence type="ECO:0000313" key="1">
    <source>
        <dbReference type="EMBL" id="ELP61669.1"/>
    </source>
</evidence>
<proteinExistence type="predicted"/>
<dbReference type="RefSeq" id="WP_006383457.1">
    <property type="nucleotide sequence ID" value="NZ_AEJB01000662.1"/>
</dbReference>
<name>L7ES10_STRT8</name>
<dbReference type="GeneID" id="97405281"/>
<reference evidence="1 2" key="1">
    <citation type="journal article" date="2011" name="Plasmid">
        <title>Streptomyces turgidiscabies Car8 contains a modular pathogenicity island that shares virulence genes with other actinobacterial plant pathogens.</title>
        <authorList>
            <person name="Huguet-Tapia J.C."/>
            <person name="Badger J.H."/>
            <person name="Loria R."/>
            <person name="Pettis G.S."/>
        </authorList>
    </citation>
    <scope>NUCLEOTIDE SEQUENCE [LARGE SCALE GENOMIC DNA]</scope>
    <source>
        <strain evidence="1 2">Car8</strain>
    </source>
</reference>
<accession>L7ES10</accession>
<evidence type="ECO:0000313" key="2">
    <source>
        <dbReference type="Proteomes" id="UP000010931"/>
    </source>
</evidence>
<organism evidence="1 2">
    <name type="scientific">Streptomyces turgidiscabies (strain Car8)</name>
    <dbReference type="NCBI Taxonomy" id="698760"/>
    <lineage>
        <taxon>Bacteria</taxon>
        <taxon>Bacillati</taxon>
        <taxon>Actinomycetota</taxon>
        <taxon>Actinomycetes</taxon>
        <taxon>Kitasatosporales</taxon>
        <taxon>Streptomycetaceae</taxon>
        <taxon>Streptomyces</taxon>
    </lineage>
</organism>
<sequence>MNGDDMSGSRPRGPLRLAGLLADALREHVRDDDNISGDAERRAIAAFLTARDSGAHKVTRTRRRDDWR</sequence>
<comment type="caution">
    <text evidence="1">The sequence shown here is derived from an EMBL/GenBank/DDBJ whole genome shotgun (WGS) entry which is preliminary data.</text>
</comment>
<gene>
    <name evidence="1" type="ORF">STRTUCAR8_06976</name>
</gene>